<dbReference type="EMBL" id="JABWDU010000001">
    <property type="protein sequence ID" value="NVD38499.1"/>
    <property type="molecule type" value="Genomic_DNA"/>
</dbReference>
<organism evidence="1 2">
    <name type="scientific">Ensifer oleiphilus</name>
    <dbReference type="NCBI Taxonomy" id="2742698"/>
    <lineage>
        <taxon>Bacteria</taxon>
        <taxon>Pseudomonadati</taxon>
        <taxon>Pseudomonadota</taxon>
        <taxon>Alphaproteobacteria</taxon>
        <taxon>Hyphomicrobiales</taxon>
        <taxon>Rhizobiaceae</taxon>
        <taxon>Sinorhizobium/Ensifer group</taxon>
        <taxon>Ensifer</taxon>
    </lineage>
</organism>
<accession>A0A7Y6Q3Q1</accession>
<evidence type="ECO:0000313" key="1">
    <source>
        <dbReference type="EMBL" id="NVD38499.1"/>
    </source>
</evidence>
<dbReference type="AlphaFoldDB" id="A0A7Y6Q3Q1"/>
<protein>
    <recommendedName>
        <fullName evidence="3">HAD family hydrolase</fullName>
    </recommendedName>
</protein>
<proteinExistence type="predicted"/>
<evidence type="ECO:0000313" key="2">
    <source>
        <dbReference type="Proteomes" id="UP000520198"/>
    </source>
</evidence>
<keyword evidence="2" id="KW-1185">Reference proteome</keyword>
<reference evidence="1 2" key="1">
    <citation type="submission" date="2020-06" db="EMBL/GenBank/DDBJ databases">
        <authorList>
            <person name="Grouzdev D.S."/>
        </authorList>
    </citation>
    <scope>NUCLEOTIDE SEQUENCE [LARGE SCALE GENOMIC DNA]</scope>
    <source>
        <strain evidence="1 2">HO-A22</strain>
    </source>
</reference>
<dbReference type="RefSeq" id="WP_176352098.1">
    <property type="nucleotide sequence ID" value="NZ_JABWDU010000001.1"/>
</dbReference>
<sequence length="213" mass="23702">MSNTAFEDEIRLGDRPLVVSDIDEVVLEFLSPFRAFLESRDHVLVPRSFRLTGNIVHRTTEQAASADAVKDMLDTFYATQDRWQTAALGAVETLRDLSTEADIIFLTAMPPRHAAARRALLDRLDLPYPLLASEDPKGPIVERLHGGRELPVVFIDDIARNLQSVQEHAPSCLLINLMANAEFRALAPAPDTCVHIAADWADAAIAIRAHFRR</sequence>
<evidence type="ECO:0008006" key="3">
    <source>
        <dbReference type="Google" id="ProtNLM"/>
    </source>
</evidence>
<gene>
    <name evidence="1" type="ORF">HT585_06510</name>
</gene>
<dbReference type="Proteomes" id="UP000520198">
    <property type="component" value="Unassembled WGS sequence"/>
</dbReference>
<comment type="caution">
    <text evidence="1">The sequence shown here is derived from an EMBL/GenBank/DDBJ whole genome shotgun (WGS) entry which is preliminary data.</text>
</comment>
<name>A0A7Y6Q3Q1_9HYPH</name>